<dbReference type="SUPFAM" id="SSF56112">
    <property type="entry name" value="Protein kinase-like (PK-like)"/>
    <property type="match status" value="1"/>
</dbReference>
<dbReference type="Proteomes" id="UP001500683">
    <property type="component" value="Unassembled WGS sequence"/>
</dbReference>
<dbReference type="Pfam" id="PF00069">
    <property type="entry name" value="Pkinase"/>
    <property type="match status" value="1"/>
</dbReference>
<organism evidence="10 11">
    <name type="scientific">Actinomadura miaoliensis</name>
    <dbReference type="NCBI Taxonomy" id="430685"/>
    <lineage>
        <taxon>Bacteria</taxon>
        <taxon>Bacillati</taxon>
        <taxon>Actinomycetota</taxon>
        <taxon>Actinomycetes</taxon>
        <taxon>Streptosporangiales</taxon>
        <taxon>Thermomonosporaceae</taxon>
        <taxon>Actinomadura</taxon>
    </lineage>
</organism>
<feature type="compositionally biased region" description="Polar residues" evidence="7">
    <location>
        <begin position="361"/>
        <end position="371"/>
    </location>
</feature>
<dbReference type="InterPro" id="IPR011009">
    <property type="entry name" value="Kinase-like_dom_sf"/>
</dbReference>
<proteinExistence type="predicted"/>
<evidence type="ECO:0000256" key="3">
    <source>
        <dbReference type="ARBA" id="ARBA00022679"/>
    </source>
</evidence>
<keyword evidence="4" id="KW-0547">Nucleotide-binding</keyword>
<feature type="compositionally biased region" description="Low complexity" evidence="7">
    <location>
        <begin position="281"/>
        <end position="316"/>
    </location>
</feature>
<dbReference type="PROSITE" id="PS50011">
    <property type="entry name" value="PROTEIN_KINASE_DOM"/>
    <property type="match status" value="1"/>
</dbReference>
<dbReference type="RefSeq" id="WP_344954871.1">
    <property type="nucleotide sequence ID" value="NZ_BAAAZG010000047.1"/>
</dbReference>
<evidence type="ECO:0000259" key="9">
    <source>
        <dbReference type="PROSITE" id="PS50011"/>
    </source>
</evidence>
<evidence type="ECO:0000256" key="4">
    <source>
        <dbReference type="ARBA" id="ARBA00022741"/>
    </source>
</evidence>
<sequence>MPDRVLGGRYRLISRLGAGGAGSVWTATDETLRREVAVKEIVLPDGLDPERHRVACERARREARAAALIDHPNVITVHDVLVEDGRPWIVMELIRGESLARAARAGLTPQQVARIGLQVLDALEAAHARGVLHRDVKPGNVLLDRDGQRAVLTDFGIAALDGDPALTSTGTFVGSPGYMAPERLREEPAGPESDLWSLGATLYTAVEGRAPFERDSPMAVLGAVLSDEPAPPRRAGSLGPLLWHLLRKNPDDRLPADVVRRVLRNVAEGRPSGLPDPAPPAAQASAVQAPSVTHPQLAAGTYPGAASPGAPYAGTPSRPRRVWPGVVVGVAGVFAVALVAVGVAVAASSNGKSGGNAEPAESTTPQVTRSTPRPAASPTVIAAPVDFCTTLTDPQTRRLLPGATPQRAKAKDNGCSWWIENRGVTVEDVNRLPDEPWPSSDGEAHTKFVGYRNQRAKGSELIIWGWEEIGVRQVRAQRSPAATLGGVGDEAFSYTYRGTSAPLDKAFVVFRKGKAVVEVEFTHRRGTGGMDDAVQAARWVATSLKGRA</sequence>
<name>A0ABP7WN46_9ACTN</name>
<feature type="domain" description="Protein kinase" evidence="9">
    <location>
        <begin position="10"/>
        <end position="263"/>
    </location>
</feature>
<feature type="region of interest" description="Disordered" evidence="7">
    <location>
        <begin position="348"/>
        <end position="379"/>
    </location>
</feature>
<evidence type="ECO:0000256" key="5">
    <source>
        <dbReference type="ARBA" id="ARBA00022777"/>
    </source>
</evidence>
<keyword evidence="8" id="KW-1133">Transmembrane helix</keyword>
<keyword evidence="5" id="KW-0418">Kinase</keyword>
<dbReference type="PANTHER" id="PTHR43289:SF6">
    <property type="entry name" value="SERINE_THREONINE-PROTEIN KINASE NEKL-3"/>
    <property type="match status" value="1"/>
</dbReference>
<feature type="region of interest" description="Disordered" evidence="7">
    <location>
        <begin position="269"/>
        <end position="316"/>
    </location>
</feature>
<evidence type="ECO:0000256" key="1">
    <source>
        <dbReference type="ARBA" id="ARBA00012513"/>
    </source>
</evidence>
<keyword evidence="6" id="KW-0067">ATP-binding</keyword>
<dbReference type="EMBL" id="BAAAZG010000047">
    <property type="protein sequence ID" value="GAA4092734.1"/>
    <property type="molecule type" value="Genomic_DNA"/>
</dbReference>
<evidence type="ECO:0000256" key="2">
    <source>
        <dbReference type="ARBA" id="ARBA00022527"/>
    </source>
</evidence>
<dbReference type="CDD" id="cd14014">
    <property type="entry name" value="STKc_PknB_like"/>
    <property type="match status" value="1"/>
</dbReference>
<evidence type="ECO:0000313" key="11">
    <source>
        <dbReference type="Proteomes" id="UP001500683"/>
    </source>
</evidence>
<keyword evidence="11" id="KW-1185">Reference proteome</keyword>
<evidence type="ECO:0000256" key="8">
    <source>
        <dbReference type="SAM" id="Phobius"/>
    </source>
</evidence>
<dbReference type="PANTHER" id="PTHR43289">
    <property type="entry name" value="MITOGEN-ACTIVATED PROTEIN KINASE KINASE KINASE 20-RELATED"/>
    <property type="match status" value="1"/>
</dbReference>
<dbReference type="PROSITE" id="PS00108">
    <property type="entry name" value="PROTEIN_KINASE_ST"/>
    <property type="match status" value="1"/>
</dbReference>
<reference evidence="11" key="1">
    <citation type="journal article" date="2019" name="Int. J. Syst. Evol. Microbiol.">
        <title>The Global Catalogue of Microorganisms (GCM) 10K type strain sequencing project: providing services to taxonomists for standard genome sequencing and annotation.</title>
        <authorList>
            <consortium name="The Broad Institute Genomics Platform"/>
            <consortium name="The Broad Institute Genome Sequencing Center for Infectious Disease"/>
            <person name="Wu L."/>
            <person name="Ma J."/>
        </authorList>
    </citation>
    <scope>NUCLEOTIDE SEQUENCE [LARGE SCALE GENOMIC DNA]</scope>
    <source>
        <strain evidence="11">JCM 16702</strain>
    </source>
</reference>
<comment type="caution">
    <text evidence="10">The sequence shown here is derived from an EMBL/GenBank/DDBJ whole genome shotgun (WGS) entry which is preliminary data.</text>
</comment>
<gene>
    <name evidence="10" type="ORF">GCM10022214_63100</name>
</gene>
<keyword evidence="8" id="KW-0472">Membrane</keyword>
<keyword evidence="8" id="KW-0812">Transmembrane</keyword>
<evidence type="ECO:0000313" key="10">
    <source>
        <dbReference type="EMBL" id="GAA4092734.1"/>
    </source>
</evidence>
<dbReference type="SMART" id="SM00220">
    <property type="entry name" value="S_TKc"/>
    <property type="match status" value="1"/>
</dbReference>
<dbReference type="InterPro" id="IPR008271">
    <property type="entry name" value="Ser/Thr_kinase_AS"/>
</dbReference>
<feature type="transmembrane region" description="Helical" evidence="8">
    <location>
        <begin position="322"/>
        <end position="347"/>
    </location>
</feature>
<dbReference type="Gene3D" id="3.30.200.20">
    <property type="entry name" value="Phosphorylase Kinase, domain 1"/>
    <property type="match status" value="1"/>
</dbReference>
<dbReference type="Gene3D" id="1.10.510.10">
    <property type="entry name" value="Transferase(Phosphotransferase) domain 1"/>
    <property type="match status" value="1"/>
</dbReference>
<keyword evidence="2" id="KW-0723">Serine/threonine-protein kinase</keyword>
<dbReference type="InterPro" id="IPR000719">
    <property type="entry name" value="Prot_kinase_dom"/>
</dbReference>
<accession>A0ABP7WN46</accession>
<dbReference type="EC" id="2.7.11.1" evidence="1"/>
<protein>
    <recommendedName>
        <fullName evidence="1">non-specific serine/threonine protein kinase</fullName>
        <ecNumber evidence="1">2.7.11.1</ecNumber>
    </recommendedName>
</protein>
<keyword evidence="3" id="KW-0808">Transferase</keyword>
<evidence type="ECO:0000256" key="6">
    <source>
        <dbReference type="ARBA" id="ARBA00022840"/>
    </source>
</evidence>
<evidence type="ECO:0000256" key="7">
    <source>
        <dbReference type="SAM" id="MobiDB-lite"/>
    </source>
</evidence>